<evidence type="ECO:0000256" key="1">
    <source>
        <dbReference type="SAM" id="MobiDB-lite"/>
    </source>
</evidence>
<feature type="region of interest" description="Disordered" evidence="1">
    <location>
        <begin position="65"/>
        <end position="127"/>
    </location>
</feature>
<gene>
    <name evidence="3" type="ORF">COEREDRAFT_80452</name>
</gene>
<dbReference type="Gene3D" id="3.40.30.10">
    <property type="entry name" value="Glutaredoxin"/>
    <property type="match status" value="1"/>
</dbReference>
<protein>
    <recommendedName>
        <fullName evidence="5">UBA domain-containing protein</fullName>
    </recommendedName>
</protein>
<evidence type="ECO:0000256" key="2">
    <source>
        <dbReference type="SAM" id="Phobius"/>
    </source>
</evidence>
<dbReference type="AlphaFoldDB" id="A0A2G5BEL4"/>
<feature type="compositionally biased region" description="Basic and acidic residues" evidence="1">
    <location>
        <begin position="95"/>
        <end position="117"/>
    </location>
</feature>
<evidence type="ECO:0000313" key="4">
    <source>
        <dbReference type="Proteomes" id="UP000242474"/>
    </source>
</evidence>
<dbReference type="Pfam" id="PF14555">
    <property type="entry name" value="UBA_4"/>
    <property type="match status" value="1"/>
</dbReference>
<proteinExistence type="predicted"/>
<dbReference type="InterPro" id="IPR009060">
    <property type="entry name" value="UBA-like_sf"/>
</dbReference>
<dbReference type="EMBL" id="KZ303494">
    <property type="protein sequence ID" value="PIA17441.1"/>
    <property type="molecule type" value="Genomic_DNA"/>
</dbReference>
<organism evidence="3 4">
    <name type="scientific">Coemansia reversa (strain ATCC 12441 / NRRL 1564)</name>
    <dbReference type="NCBI Taxonomy" id="763665"/>
    <lineage>
        <taxon>Eukaryota</taxon>
        <taxon>Fungi</taxon>
        <taxon>Fungi incertae sedis</taxon>
        <taxon>Zoopagomycota</taxon>
        <taxon>Kickxellomycotina</taxon>
        <taxon>Kickxellomycetes</taxon>
        <taxon>Kickxellales</taxon>
        <taxon>Kickxellaceae</taxon>
        <taxon>Coemansia</taxon>
    </lineage>
</organism>
<dbReference type="SUPFAM" id="SSF46934">
    <property type="entry name" value="UBA-like"/>
    <property type="match status" value="1"/>
</dbReference>
<feature type="transmembrane region" description="Helical" evidence="2">
    <location>
        <begin position="140"/>
        <end position="162"/>
    </location>
</feature>
<accession>A0A2G5BEL4</accession>
<keyword evidence="2" id="KW-0472">Membrane</keyword>
<sequence length="245" mass="27385">MTDPVNFSVIDSLSDVERQQLQEFSSVTNTSDLDLAVRVLKSREWNVEQAIQMFYEPGYIDALQKDSTNQTNNHGNNDTATTTALPSSNSGLRHRAMDGRSNEPKPNEPHNRHEAVREATGVSQREGERPGFALKPLLTWPFFLVLRVFMAVVHMLLAVLGLQRIAAEGVPTRSIGRAQTPSFTSPSSTQGTDHNAAQAVQHFERRFGTSHPPFFTGSFVSAQQIVRREPKYLIAILWSKEHDDS</sequence>
<dbReference type="STRING" id="763665.A0A2G5BEL4"/>
<keyword evidence="2" id="KW-1133">Transmembrane helix</keyword>
<evidence type="ECO:0008006" key="5">
    <source>
        <dbReference type="Google" id="ProtNLM"/>
    </source>
</evidence>
<keyword evidence="4" id="KW-1185">Reference proteome</keyword>
<name>A0A2G5BEL4_COERN</name>
<evidence type="ECO:0000313" key="3">
    <source>
        <dbReference type="EMBL" id="PIA17441.1"/>
    </source>
</evidence>
<reference evidence="3 4" key="1">
    <citation type="journal article" date="2015" name="Genome Biol. Evol.">
        <title>Phylogenomic analyses indicate that early fungi evolved digesting cell walls of algal ancestors of land plants.</title>
        <authorList>
            <person name="Chang Y."/>
            <person name="Wang S."/>
            <person name="Sekimoto S."/>
            <person name="Aerts A.L."/>
            <person name="Choi C."/>
            <person name="Clum A."/>
            <person name="LaButti K.M."/>
            <person name="Lindquist E.A."/>
            <person name="Yee Ngan C."/>
            <person name="Ohm R.A."/>
            <person name="Salamov A.A."/>
            <person name="Grigoriev I.V."/>
            <person name="Spatafora J.W."/>
            <person name="Berbee M.L."/>
        </authorList>
    </citation>
    <scope>NUCLEOTIDE SEQUENCE [LARGE SCALE GENOMIC DNA]</scope>
    <source>
        <strain evidence="3 4">NRRL 1564</strain>
    </source>
</reference>
<keyword evidence="2" id="KW-0812">Transmembrane</keyword>
<dbReference type="Proteomes" id="UP000242474">
    <property type="component" value="Unassembled WGS sequence"/>
</dbReference>
<feature type="compositionally biased region" description="Polar residues" evidence="1">
    <location>
        <begin position="65"/>
        <end position="91"/>
    </location>
</feature>
<dbReference type="Gene3D" id="1.10.8.10">
    <property type="entry name" value="DNA helicase RuvA subunit, C-terminal domain"/>
    <property type="match status" value="1"/>
</dbReference>
<dbReference type="OrthoDB" id="1026733at2759"/>
<feature type="non-terminal residue" evidence="3">
    <location>
        <position position="245"/>
    </location>
</feature>